<sequence precursor="true">MPRRIAYLMPLVVGLVMAAALAATIYADGQRHAQQARLEVFHRLSAVQSGFENALNTRLHLVRTLKAFIALNPDLDQATFAALVGGLLADVGGIRFIELARDNAVSHVYPESGGEAVLGRKLTAEYPPEVRKAALLAARTGHTLVLPPMAVPEGGEAIVALAPVALGADGGHWGMVLVLIDVRTLFREAGLPGVSQLDIAFRELSPGGNDRMIFGQPSVFDMDPVIMNTPVPQGLWQAGALPSGGWHPSPNRVPLLYGGVALIALTTGSLLAVMALIFGRLREREKYRYLVQNARSIILRVDINGQITFCNEHAEAFYGYGPGELLGRPLVGTLIPERGPGGEPMKRQLNRLLANPAEPVLAETTSVRRNGELVWVSWTYSPVSGRDGAMVELLCVGTDITDRRQTEEALRQSERQYRLLADNIMDIIWGTDADLRITFVSRSDTELRGYTRAEIMGRPIREYLTGVSRNRLDEGVTMLKAMARTKEQPLAVTQDLEFLCADGGTLWLETRLGLLLSESDDIVGVIGVGRDITDRKLAEALRDDVERMARHDLKTPLGAVIGLPGEISRLGGLTGAQTGMLRTIEDAGEAMLALINRSLDLFKMERGTYALDRREVDVLEVLERFKAEARSIFREKGISMGIEITGGLPEDGVVLLAEAELFRSMLSNLLLNALQASPEGGSVTITLTRTDSLAIAIRNQGEVPVSIRETFFQKYVRAESSPGSGLGTYSARLVARTHGGDITLDTSTPGETCVVVTLPLR</sequence>
<dbReference type="Pfam" id="PF08448">
    <property type="entry name" value="PAS_4"/>
    <property type="match status" value="1"/>
</dbReference>
<dbReference type="CDD" id="cd00075">
    <property type="entry name" value="HATPase"/>
    <property type="match status" value="1"/>
</dbReference>
<evidence type="ECO:0000256" key="13">
    <source>
        <dbReference type="SAM" id="SignalP"/>
    </source>
</evidence>
<evidence type="ECO:0000256" key="4">
    <source>
        <dbReference type="ARBA" id="ARBA00022679"/>
    </source>
</evidence>
<dbReference type="Gene3D" id="1.10.287.130">
    <property type="match status" value="1"/>
</dbReference>
<dbReference type="eggNOG" id="COG2205">
    <property type="taxonomic scope" value="Bacteria"/>
</dbReference>
<feature type="domain" description="PAS" evidence="15">
    <location>
        <begin position="413"/>
        <end position="464"/>
    </location>
</feature>
<dbReference type="InterPro" id="IPR013656">
    <property type="entry name" value="PAS_4"/>
</dbReference>
<reference evidence="18 19" key="2">
    <citation type="journal article" date="2014" name="Genome Announc.">
        <title>Complete Genome Sequence of the Subsurface, Mesophilic Sulfate-Reducing Bacterium Desulfovibrio aespoeensis Aspo-2.</title>
        <authorList>
            <person name="Pedersen K."/>
            <person name="Bengtsson A."/>
            <person name="Edlund J."/>
            <person name="Rabe L."/>
            <person name="Hazen T."/>
            <person name="Chakraborty R."/>
            <person name="Goodwin L."/>
            <person name="Shapiro N."/>
        </authorList>
    </citation>
    <scope>NUCLEOTIDE SEQUENCE [LARGE SCALE GENOMIC DNA]</scope>
    <source>
        <strain evidence="19">ATCC 700646 / DSM 10631 / Aspo-2</strain>
    </source>
</reference>
<dbReference type="SMART" id="SM00091">
    <property type="entry name" value="PAS"/>
    <property type="match status" value="2"/>
</dbReference>
<dbReference type="STRING" id="643562.Daes_0516"/>
<feature type="transmembrane region" description="Helical" evidence="12">
    <location>
        <begin position="255"/>
        <end position="278"/>
    </location>
</feature>
<evidence type="ECO:0000256" key="8">
    <source>
        <dbReference type="ARBA" id="ARBA00022840"/>
    </source>
</evidence>
<dbReference type="GO" id="GO:0005524">
    <property type="term" value="F:ATP binding"/>
    <property type="evidence" value="ECO:0007669"/>
    <property type="project" value="UniProtKB-KW"/>
</dbReference>
<evidence type="ECO:0000259" key="17">
    <source>
        <dbReference type="PROSITE" id="PS50839"/>
    </source>
</evidence>
<dbReference type="SMART" id="SM00387">
    <property type="entry name" value="HATPase_c"/>
    <property type="match status" value="1"/>
</dbReference>
<evidence type="ECO:0000259" key="14">
    <source>
        <dbReference type="PROSITE" id="PS50109"/>
    </source>
</evidence>
<evidence type="ECO:0000256" key="2">
    <source>
        <dbReference type="ARBA" id="ARBA00004141"/>
    </source>
</evidence>
<dbReference type="SUPFAM" id="SSF55874">
    <property type="entry name" value="ATPase domain of HSP90 chaperone/DNA topoisomerase II/histidine kinase"/>
    <property type="match status" value="1"/>
</dbReference>
<dbReference type="PROSITE" id="PS50112">
    <property type="entry name" value="PAS"/>
    <property type="match status" value="2"/>
</dbReference>
<dbReference type="Pfam" id="PF00512">
    <property type="entry name" value="HisKA"/>
    <property type="match status" value="1"/>
</dbReference>
<dbReference type="SMART" id="SM00388">
    <property type="entry name" value="HisKA"/>
    <property type="match status" value="1"/>
</dbReference>
<proteinExistence type="predicted"/>
<evidence type="ECO:0000256" key="1">
    <source>
        <dbReference type="ARBA" id="ARBA00000085"/>
    </source>
</evidence>
<feature type="domain" description="Histidine kinase" evidence="14">
    <location>
        <begin position="548"/>
        <end position="761"/>
    </location>
</feature>
<evidence type="ECO:0000256" key="9">
    <source>
        <dbReference type="ARBA" id="ARBA00022989"/>
    </source>
</evidence>
<feature type="signal peptide" evidence="13">
    <location>
        <begin position="1"/>
        <end position="22"/>
    </location>
</feature>
<feature type="domain" description="CHASE" evidence="17">
    <location>
        <begin position="105"/>
        <end position="197"/>
    </location>
</feature>
<dbReference type="PROSITE" id="PS50839">
    <property type="entry name" value="CHASE"/>
    <property type="match status" value="1"/>
</dbReference>
<dbReference type="Pfam" id="PF00989">
    <property type="entry name" value="PAS"/>
    <property type="match status" value="1"/>
</dbReference>
<dbReference type="NCBIfam" id="TIGR00229">
    <property type="entry name" value="sensory_box"/>
    <property type="match status" value="2"/>
</dbReference>
<keyword evidence="11 12" id="KW-0472">Membrane</keyword>
<dbReference type="Proteomes" id="UP000002191">
    <property type="component" value="Chromosome"/>
</dbReference>
<dbReference type="InterPro" id="IPR035965">
    <property type="entry name" value="PAS-like_dom_sf"/>
</dbReference>
<evidence type="ECO:0000259" key="15">
    <source>
        <dbReference type="PROSITE" id="PS50112"/>
    </source>
</evidence>
<dbReference type="GO" id="GO:0000155">
    <property type="term" value="F:phosphorelay sensor kinase activity"/>
    <property type="evidence" value="ECO:0007669"/>
    <property type="project" value="InterPro"/>
</dbReference>
<dbReference type="HOGENOM" id="CLU_008086_0_0_7"/>
<evidence type="ECO:0000256" key="12">
    <source>
        <dbReference type="SAM" id="Phobius"/>
    </source>
</evidence>
<evidence type="ECO:0000259" key="16">
    <source>
        <dbReference type="PROSITE" id="PS50113"/>
    </source>
</evidence>
<evidence type="ECO:0000256" key="7">
    <source>
        <dbReference type="ARBA" id="ARBA00022777"/>
    </source>
</evidence>
<dbReference type="SMART" id="SM00086">
    <property type="entry name" value="PAC"/>
    <property type="match status" value="2"/>
</dbReference>
<dbReference type="PROSITE" id="PS50113">
    <property type="entry name" value="PAC"/>
    <property type="match status" value="2"/>
</dbReference>
<dbReference type="InterPro" id="IPR013767">
    <property type="entry name" value="PAS_fold"/>
</dbReference>
<comment type="subcellular location">
    <subcellularLocation>
        <location evidence="2">Membrane</location>
        <topology evidence="2">Multi-pass membrane protein</topology>
    </subcellularLocation>
</comment>
<name>E6VY78_PSEA9</name>
<keyword evidence="5 12" id="KW-0812">Transmembrane</keyword>
<dbReference type="EMBL" id="CP002431">
    <property type="protein sequence ID" value="ADU61536.1"/>
    <property type="molecule type" value="Genomic_DNA"/>
</dbReference>
<dbReference type="InterPro" id="IPR050351">
    <property type="entry name" value="BphY/WalK/GraS-like"/>
</dbReference>
<dbReference type="Pfam" id="PF02518">
    <property type="entry name" value="HATPase_c"/>
    <property type="match status" value="1"/>
</dbReference>
<keyword evidence="6" id="KW-0547">Nucleotide-binding</keyword>
<protein>
    <recommendedName>
        <fullName evidence="3">histidine kinase</fullName>
        <ecNumber evidence="3">2.7.13.3</ecNumber>
    </recommendedName>
</protein>
<dbReference type="GO" id="GO:0016020">
    <property type="term" value="C:membrane"/>
    <property type="evidence" value="ECO:0007669"/>
    <property type="project" value="UniProtKB-SubCell"/>
</dbReference>
<keyword evidence="10" id="KW-0902">Two-component regulatory system</keyword>
<dbReference type="SUPFAM" id="SSF47384">
    <property type="entry name" value="Homodimeric domain of signal transducing histidine kinase"/>
    <property type="match status" value="1"/>
</dbReference>
<reference evidence="19" key="1">
    <citation type="submission" date="2010-12" db="EMBL/GenBank/DDBJ databases">
        <title>Complete sequence of Desulfovibrio aespoeensis Aspo-2.</title>
        <authorList>
            <consortium name="US DOE Joint Genome Institute"/>
            <person name="Lucas S."/>
            <person name="Copeland A."/>
            <person name="Lapidus A."/>
            <person name="Cheng J.-F."/>
            <person name="Goodwin L."/>
            <person name="Pitluck S."/>
            <person name="Chertkov O."/>
            <person name="Misra M."/>
            <person name="Detter J.C."/>
            <person name="Han C."/>
            <person name="Tapia R."/>
            <person name="Land M."/>
            <person name="Hauser L."/>
            <person name="Kyrpides N."/>
            <person name="Ivanova N."/>
            <person name="Ovchinnikova G."/>
            <person name="Pedersen K."/>
            <person name="Jagevall S."/>
            <person name="Hazen T."/>
            <person name="Woyke T."/>
        </authorList>
    </citation>
    <scope>NUCLEOTIDE SEQUENCE [LARGE SCALE GENOMIC DNA]</scope>
    <source>
        <strain evidence="19">ATCC 700646 / DSM 10631 / Aspo-2</strain>
    </source>
</reference>
<dbReference type="AlphaFoldDB" id="E6VY78"/>
<dbReference type="eggNOG" id="COG3452">
    <property type="taxonomic scope" value="Bacteria"/>
</dbReference>
<keyword evidence="13" id="KW-0732">Signal</keyword>
<dbReference type="eggNOG" id="COG2202">
    <property type="taxonomic scope" value="Bacteria"/>
</dbReference>
<evidence type="ECO:0000256" key="6">
    <source>
        <dbReference type="ARBA" id="ARBA00022741"/>
    </source>
</evidence>
<dbReference type="CDD" id="cd00130">
    <property type="entry name" value="PAS"/>
    <property type="match status" value="2"/>
</dbReference>
<feature type="domain" description="PAC" evidence="16">
    <location>
        <begin position="360"/>
        <end position="412"/>
    </location>
</feature>
<dbReference type="InterPro" id="IPR005467">
    <property type="entry name" value="His_kinase_dom"/>
</dbReference>
<dbReference type="RefSeq" id="WP_013513473.1">
    <property type="nucleotide sequence ID" value="NC_014844.1"/>
</dbReference>
<evidence type="ECO:0000313" key="19">
    <source>
        <dbReference type="Proteomes" id="UP000002191"/>
    </source>
</evidence>
<dbReference type="InterPro" id="IPR003594">
    <property type="entry name" value="HATPase_dom"/>
</dbReference>
<evidence type="ECO:0000256" key="5">
    <source>
        <dbReference type="ARBA" id="ARBA00022692"/>
    </source>
</evidence>
<dbReference type="InterPro" id="IPR000014">
    <property type="entry name" value="PAS"/>
</dbReference>
<dbReference type="EC" id="2.7.13.3" evidence="3"/>
<dbReference type="PANTHER" id="PTHR42878:SF7">
    <property type="entry name" value="SENSOR HISTIDINE KINASE GLRK"/>
    <property type="match status" value="1"/>
</dbReference>
<dbReference type="GO" id="GO:0006355">
    <property type="term" value="P:regulation of DNA-templated transcription"/>
    <property type="evidence" value="ECO:0007669"/>
    <property type="project" value="InterPro"/>
</dbReference>
<evidence type="ECO:0000256" key="3">
    <source>
        <dbReference type="ARBA" id="ARBA00012438"/>
    </source>
</evidence>
<dbReference type="InterPro" id="IPR003661">
    <property type="entry name" value="HisK_dim/P_dom"/>
</dbReference>
<dbReference type="GO" id="GO:0030295">
    <property type="term" value="F:protein kinase activator activity"/>
    <property type="evidence" value="ECO:0007669"/>
    <property type="project" value="TreeGrafter"/>
</dbReference>
<gene>
    <name evidence="18" type="ordered locus">Daes_0516</name>
</gene>
<dbReference type="PROSITE" id="PS50109">
    <property type="entry name" value="HIS_KIN"/>
    <property type="match status" value="1"/>
</dbReference>
<evidence type="ECO:0000256" key="11">
    <source>
        <dbReference type="ARBA" id="ARBA00023136"/>
    </source>
</evidence>
<dbReference type="GO" id="GO:0007234">
    <property type="term" value="P:osmosensory signaling via phosphorelay pathway"/>
    <property type="evidence" value="ECO:0007669"/>
    <property type="project" value="TreeGrafter"/>
</dbReference>
<dbReference type="Gene3D" id="3.30.565.10">
    <property type="entry name" value="Histidine kinase-like ATPase, C-terminal domain"/>
    <property type="match status" value="1"/>
</dbReference>
<dbReference type="Gene3D" id="3.30.450.20">
    <property type="entry name" value="PAS domain"/>
    <property type="match status" value="2"/>
</dbReference>
<organism evidence="18 19">
    <name type="scientific">Pseudodesulfovibrio aespoeensis (strain ATCC 700646 / DSM 10631 / Aspo-2)</name>
    <name type="common">Desulfovibrio aespoeensis</name>
    <dbReference type="NCBI Taxonomy" id="643562"/>
    <lineage>
        <taxon>Bacteria</taxon>
        <taxon>Pseudomonadati</taxon>
        <taxon>Thermodesulfobacteriota</taxon>
        <taxon>Desulfovibrionia</taxon>
        <taxon>Desulfovibrionales</taxon>
        <taxon>Desulfovibrionaceae</taxon>
    </lineage>
</organism>
<feature type="domain" description="PAS" evidence="15">
    <location>
        <begin position="283"/>
        <end position="335"/>
    </location>
</feature>
<dbReference type="OrthoDB" id="9787818at2"/>
<dbReference type="InterPro" id="IPR001610">
    <property type="entry name" value="PAC"/>
</dbReference>
<dbReference type="InterPro" id="IPR000700">
    <property type="entry name" value="PAS-assoc_C"/>
</dbReference>
<dbReference type="CDD" id="cd00082">
    <property type="entry name" value="HisKA"/>
    <property type="match status" value="1"/>
</dbReference>
<dbReference type="InterPro" id="IPR006189">
    <property type="entry name" value="CHASE_dom"/>
</dbReference>
<comment type="catalytic activity">
    <reaction evidence="1">
        <text>ATP + protein L-histidine = ADP + protein N-phospho-L-histidine.</text>
        <dbReference type="EC" id="2.7.13.3"/>
    </reaction>
</comment>
<dbReference type="SUPFAM" id="SSF55785">
    <property type="entry name" value="PYP-like sensor domain (PAS domain)"/>
    <property type="match status" value="2"/>
</dbReference>
<keyword evidence="4" id="KW-0808">Transferase</keyword>
<keyword evidence="9 12" id="KW-1133">Transmembrane helix</keyword>
<keyword evidence="7" id="KW-0418">Kinase</keyword>
<dbReference type="GO" id="GO:0000156">
    <property type="term" value="F:phosphorelay response regulator activity"/>
    <property type="evidence" value="ECO:0007669"/>
    <property type="project" value="TreeGrafter"/>
</dbReference>
<dbReference type="InterPro" id="IPR036890">
    <property type="entry name" value="HATPase_C_sf"/>
</dbReference>
<keyword evidence="19" id="KW-1185">Reference proteome</keyword>
<dbReference type="KEGG" id="das:Daes_0516"/>
<feature type="domain" description="PAC" evidence="16">
    <location>
        <begin position="492"/>
        <end position="544"/>
    </location>
</feature>
<dbReference type="PANTHER" id="PTHR42878">
    <property type="entry name" value="TWO-COMPONENT HISTIDINE KINASE"/>
    <property type="match status" value="1"/>
</dbReference>
<feature type="chain" id="PRO_5003214168" description="histidine kinase" evidence="13">
    <location>
        <begin position="23"/>
        <end position="761"/>
    </location>
</feature>
<accession>E6VY78</accession>
<evidence type="ECO:0000256" key="10">
    <source>
        <dbReference type="ARBA" id="ARBA00023012"/>
    </source>
</evidence>
<dbReference type="InterPro" id="IPR036097">
    <property type="entry name" value="HisK_dim/P_sf"/>
</dbReference>
<dbReference type="SMART" id="SM01079">
    <property type="entry name" value="CHASE"/>
    <property type="match status" value="1"/>
</dbReference>
<keyword evidence="8" id="KW-0067">ATP-binding</keyword>
<evidence type="ECO:0000313" key="18">
    <source>
        <dbReference type="EMBL" id="ADU61536.1"/>
    </source>
</evidence>